<dbReference type="AlphaFoldDB" id="D7E557"/>
<dbReference type="HOGENOM" id="CLU_3138351_0_0_3"/>
<keyword evidence="2" id="KW-1185">Reference proteome</keyword>
<sequence>MEYIAISLQANAENVGDKVDFIVFEEGYTKHLLLNNLMRAMTSSIKKVT</sequence>
<name>D7E557_NOSA0</name>
<accession>D7E557</accession>
<dbReference type="EMBL" id="CP002059">
    <property type="protein sequence ID" value="ADI63854.1"/>
    <property type="molecule type" value="Genomic_DNA"/>
</dbReference>
<reference evidence="1 2" key="1">
    <citation type="journal article" date="2010" name="PLoS ONE">
        <title>Genome erosion in a nitrogen-fixing vertically transmitted endosymbiotic multicellular cyanobacterium.</title>
        <authorList>
            <person name="Ran L."/>
            <person name="Larsson J."/>
            <person name="Vigil-Stenman T."/>
            <person name="Nylander J.A."/>
            <person name="Ininbergs K."/>
            <person name="Zheng W.W."/>
            <person name="Lapidus A."/>
            <person name="Lowry S."/>
            <person name="Haselkorn R."/>
            <person name="Bergman B."/>
        </authorList>
    </citation>
    <scope>NUCLEOTIDE SEQUENCE [LARGE SCALE GENOMIC DNA]</scope>
    <source>
        <strain evidence="1 2">0708</strain>
    </source>
</reference>
<gene>
    <name evidence="1" type="ordered locus">Aazo_1704</name>
</gene>
<proteinExistence type="predicted"/>
<dbReference type="Proteomes" id="UP000001511">
    <property type="component" value="Chromosome"/>
</dbReference>
<dbReference type="STRING" id="551115.Aazo_1704"/>
<evidence type="ECO:0000313" key="2">
    <source>
        <dbReference type="Proteomes" id="UP000001511"/>
    </source>
</evidence>
<evidence type="ECO:0000313" key="1">
    <source>
        <dbReference type="EMBL" id="ADI63854.1"/>
    </source>
</evidence>
<protein>
    <submittedName>
        <fullName evidence="1">Uncharacterized protein</fullName>
    </submittedName>
</protein>
<dbReference type="KEGG" id="naz:Aazo_1704"/>
<organism evidence="1 2">
    <name type="scientific">Nostoc azollae (strain 0708)</name>
    <name type="common">Anabaena azollae (strain 0708)</name>
    <dbReference type="NCBI Taxonomy" id="551115"/>
    <lineage>
        <taxon>Bacteria</taxon>
        <taxon>Bacillati</taxon>
        <taxon>Cyanobacteriota</taxon>
        <taxon>Cyanophyceae</taxon>
        <taxon>Nostocales</taxon>
        <taxon>Nostocaceae</taxon>
        <taxon>Trichormus</taxon>
    </lineage>
</organism>